<dbReference type="EMBL" id="CAJNJA010014179">
    <property type="protein sequence ID" value="CAE7337534.1"/>
    <property type="molecule type" value="Genomic_DNA"/>
</dbReference>
<evidence type="ECO:0000256" key="1">
    <source>
        <dbReference type="ARBA" id="ARBA00004141"/>
    </source>
</evidence>
<keyword evidence="7" id="KW-0106">Calcium</keyword>
<evidence type="ECO:0000256" key="5">
    <source>
        <dbReference type="ARBA" id="ARBA00022673"/>
    </source>
</evidence>
<name>A0A812P8B5_9DINO</name>
<dbReference type="Gene3D" id="1.10.287.70">
    <property type="match status" value="1"/>
</dbReference>
<feature type="region of interest" description="Disordered" evidence="14">
    <location>
        <begin position="425"/>
        <end position="473"/>
    </location>
</feature>
<dbReference type="GO" id="GO:0008331">
    <property type="term" value="F:high voltage-gated calcium channel activity"/>
    <property type="evidence" value="ECO:0007669"/>
    <property type="project" value="TreeGrafter"/>
</dbReference>
<proteinExistence type="predicted"/>
<keyword evidence="8" id="KW-0851">Voltage-gated channel</keyword>
<dbReference type="PANTHER" id="PTHR45628:SF7">
    <property type="entry name" value="VOLTAGE-DEPENDENT CALCIUM CHANNEL TYPE A SUBUNIT ALPHA-1"/>
    <property type="match status" value="1"/>
</dbReference>
<evidence type="ECO:0000256" key="14">
    <source>
        <dbReference type="SAM" id="MobiDB-lite"/>
    </source>
</evidence>
<feature type="domain" description="EF-hand" evidence="16">
    <location>
        <begin position="359"/>
        <end position="387"/>
    </location>
</feature>
<evidence type="ECO:0000256" key="8">
    <source>
        <dbReference type="ARBA" id="ARBA00022882"/>
    </source>
</evidence>
<dbReference type="GO" id="GO:0098703">
    <property type="term" value="P:calcium ion import across plasma membrane"/>
    <property type="evidence" value="ECO:0007669"/>
    <property type="project" value="TreeGrafter"/>
</dbReference>
<dbReference type="InterPro" id="IPR027359">
    <property type="entry name" value="Volt_channel_dom_sf"/>
</dbReference>
<dbReference type="Proteomes" id="UP000601435">
    <property type="component" value="Unassembled WGS sequence"/>
</dbReference>
<gene>
    <name evidence="17" type="ORF">SNEC2469_LOCUS8649</name>
</gene>
<keyword evidence="11 15" id="KW-0472">Membrane</keyword>
<evidence type="ECO:0000256" key="9">
    <source>
        <dbReference type="ARBA" id="ARBA00022989"/>
    </source>
</evidence>
<sequence>MCRGRNDLAVPSEPIHILLYLEPLIALIIIANGISIGIQTDPLYEGWPYWMYVELGFVVLLSIENLTRTAVLGCRDFWCGAERGWNWFDSFVTSIGVADVSWQLLATDSPDIAGTLLLRCFRLVRLARVVRVFRLKIMSDLRLMVRGLVAGIWTLALAFCLLFAVLYLIAGLASFTIGRDSRMADLGMEDLFYNIPWSMFTAFRCFIGDCNTMTGEPIMLVLAEQFGVVFVFGYVCSYMLVAMGIFNVILAVYVDITMRAAKENDAVTAEQYNRESIRIARATRELLKKFAAAYHVFHVIEDHAADISRLEISHGATLFTDDEIHDDVAITKELFFLVIQDPAVQALMDELDLPPNRAQLFEVIDSDGSGTLHIQELVQGLLKLRGEVNKGDVVAPLLAARSVQTLVTSLQEDFAKYFGGLPGSRREEPFLRKPQPAPSVFGPRLGVKLPQRPEAAEAEMEPLPPYADSPRSL</sequence>
<keyword evidence="10" id="KW-0406">Ion transport</keyword>
<evidence type="ECO:0000313" key="18">
    <source>
        <dbReference type="Proteomes" id="UP000601435"/>
    </source>
</evidence>
<protein>
    <recommendedName>
        <fullName evidence="16">EF-hand domain-containing protein</fullName>
    </recommendedName>
</protein>
<evidence type="ECO:0000313" key="17">
    <source>
        <dbReference type="EMBL" id="CAE7337534.1"/>
    </source>
</evidence>
<dbReference type="GO" id="GO:0005891">
    <property type="term" value="C:voltage-gated calcium channel complex"/>
    <property type="evidence" value="ECO:0007669"/>
    <property type="project" value="TreeGrafter"/>
</dbReference>
<dbReference type="AlphaFoldDB" id="A0A812P8B5"/>
<comment type="subcellular location">
    <subcellularLocation>
        <location evidence="1">Membrane</location>
        <topology evidence="1">Multi-pass membrane protein</topology>
    </subcellularLocation>
</comment>
<evidence type="ECO:0000256" key="3">
    <source>
        <dbReference type="ARBA" id="ARBA00022553"/>
    </source>
</evidence>
<comment type="caution">
    <text evidence="17">The sequence shown here is derived from an EMBL/GenBank/DDBJ whole genome shotgun (WGS) entry which is preliminary data.</text>
</comment>
<keyword evidence="12" id="KW-0325">Glycoprotein</keyword>
<evidence type="ECO:0000256" key="11">
    <source>
        <dbReference type="ARBA" id="ARBA00023136"/>
    </source>
</evidence>
<feature type="transmembrane region" description="Helical" evidence="15">
    <location>
        <begin position="143"/>
        <end position="170"/>
    </location>
</feature>
<dbReference type="OrthoDB" id="437390at2759"/>
<evidence type="ECO:0000256" key="4">
    <source>
        <dbReference type="ARBA" id="ARBA00022568"/>
    </source>
</evidence>
<dbReference type="Pfam" id="PF00520">
    <property type="entry name" value="Ion_trans"/>
    <property type="match status" value="1"/>
</dbReference>
<evidence type="ECO:0000256" key="12">
    <source>
        <dbReference type="ARBA" id="ARBA00023180"/>
    </source>
</evidence>
<keyword evidence="2" id="KW-0813">Transport</keyword>
<keyword evidence="13" id="KW-0407">Ion channel</keyword>
<dbReference type="InterPro" id="IPR002048">
    <property type="entry name" value="EF_hand_dom"/>
</dbReference>
<dbReference type="InterPro" id="IPR005821">
    <property type="entry name" value="Ion_trans_dom"/>
</dbReference>
<evidence type="ECO:0000256" key="10">
    <source>
        <dbReference type="ARBA" id="ARBA00023065"/>
    </source>
</evidence>
<dbReference type="InterPro" id="IPR050599">
    <property type="entry name" value="VDCC_alpha-1_subunit"/>
</dbReference>
<dbReference type="PROSITE" id="PS50222">
    <property type="entry name" value="EF_HAND_2"/>
    <property type="match status" value="1"/>
</dbReference>
<dbReference type="SUPFAM" id="SSF81324">
    <property type="entry name" value="Voltage-gated potassium channels"/>
    <property type="match status" value="1"/>
</dbReference>
<feature type="transmembrane region" description="Helical" evidence="15">
    <location>
        <begin position="17"/>
        <end position="37"/>
    </location>
</feature>
<reference evidence="17" key="1">
    <citation type="submission" date="2021-02" db="EMBL/GenBank/DDBJ databases">
        <authorList>
            <person name="Dougan E. K."/>
            <person name="Rhodes N."/>
            <person name="Thang M."/>
            <person name="Chan C."/>
        </authorList>
    </citation>
    <scope>NUCLEOTIDE SEQUENCE</scope>
</reference>
<keyword evidence="3" id="KW-0597">Phosphoprotein</keyword>
<evidence type="ECO:0000259" key="16">
    <source>
        <dbReference type="PROSITE" id="PS50222"/>
    </source>
</evidence>
<dbReference type="PANTHER" id="PTHR45628">
    <property type="entry name" value="VOLTAGE-DEPENDENT CALCIUM CHANNEL TYPE A SUBUNIT ALPHA-1"/>
    <property type="match status" value="1"/>
</dbReference>
<keyword evidence="6 15" id="KW-0812">Transmembrane</keyword>
<evidence type="ECO:0000256" key="15">
    <source>
        <dbReference type="SAM" id="Phobius"/>
    </source>
</evidence>
<evidence type="ECO:0000256" key="13">
    <source>
        <dbReference type="ARBA" id="ARBA00023303"/>
    </source>
</evidence>
<dbReference type="Gene3D" id="1.20.120.350">
    <property type="entry name" value="Voltage-gated potassium channels. Chain C"/>
    <property type="match status" value="1"/>
</dbReference>
<keyword evidence="18" id="KW-1185">Reference proteome</keyword>
<evidence type="ECO:0000256" key="7">
    <source>
        <dbReference type="ARBA" id="ARBA00022837"/>
    </source>
</evidence>
<accession>A0A812P8B5</accession>
<keyword evidence="5" id="KW-0107">Calcium channel</keyword>
<feature type="transmembrane region" description="Helical" evidence="15">
    <location>
        <begin position="226"/>
        <end position="254"/>
    </location>
</feature>
<evidence type="ECO:0000256" key="2">
    <source>
        <dbReference type="ARBA" id="ARBA00022448"/>
    </source>
</evidence>
<feature type="transmembrane region" description="Helical" evidence="15">
    <location>
        <begin position="49"/>
        <end position="67"/>
    </location>
</feature>
<organism evidence="17 18">
    <name type="scientific">Symbiodinium necroappetens</name>
    <dbReference type="NCBI Taxonomy" id="1628268"/>
    <lineage>
        <taxon>Eukaryota</taxon>
        <taxon>Sar</taxon>
        <taxon>Alveolata</taxon>
        <taxon>Dinophyceae</taxon>
        <taxon>Suessiales</taxon>
        <taxon>Symbiodiniaceae</taxon>
        <taxon>Symbiodinium</taxon>
    </lineage>
</organism>
<keyword evidence="9 15" id="KW-1133">Transmembrane helix</keyword>
<dbReference type="GO" id="GO:0005509">
    <property type="term" value="F:calcium ion binding"/>
    <property type="evidence" value="ECO:0007669"/>
    <property type="project" value="InterPro"/>
</dbReference>
<keyword evidence="4" id="KW-0109">Calcium transport</keyword>
<evidence type="ECO:0000256" key="6">
    <source>
        <dbReference type="ARBA" id="ARBA00022692"/>
    </source>
</evidence>